<evidence type="ECO:0000313" key="3">
    <source>
        <dbReference type="Proteomes" id="UP001596047"/>
    </source>
</evidence>
<dbReference type="SUPFAM" id="SSF56112">
    <property type="entry name" value="Protein kinase-like (PK-like)"/>
    <property type="match status" value="1"/>
</dbReference>
<comment type="caution">
    <text evidence="2">The sequence shown here is derived from an EMBL/GenBank/DDBJ whole genome shotgun (WGS) entry which is preliminary data.</text>
</comment>
<keyword evidence="3" id="KW-1185">Reference proteome</keyword>
<evidence type="ECO:0000313" key="2">
    <source>
        <dbReference type="EMBL" id="MFC5648827.1"/>
    </source>
</evidence>
<proteinExistence type="predicted"/>
<evidence type="ECO:0000259" key="1">
    <source>
        <dbReference type="Pfam" id="PF01636"/>
    </source>
</evidence>
<name>A0ABW0VV12_9BACL</name>
<dbReference type="InterPro" id="IPR011009">
    <property type="entry name" value="Kinase-like_dom_sf"/>
</dbReference>
<accession>A0ABW0VV12</accession>
<feature type="domain" description="Aminoglycoside phosphotransferase" evidence="1">
    <location>
        <begin position="49"/>
        <end position="250"/>
    </location>
</feature>
<dbReference type="Pfam" id="PF01636">
    <property type="entry name" value="APH"/>
    <property type="match status" value="1"/>
</dbReference>
<dbReference type="RefSeq" id="WP_379187316.1">
    <property type="nucleotide sequence ID" value="NZ_JBHSOW010000024.1"/>
</dbReference>
<dbReference type="EMBL" id="JBHSOW010000024">
    <property type="protein sequence ID" value="MFC5648827.1"/>
    <property type="molecule type" value="Genomic_DNA"/>
</dbReference>
<dbReference type="Gene3D" id="3.90.1200.10">
    <property type="match status" value="1"/>
</dbReference>
<sequence length="286" mass="32265">MHRHHLFELLLHDDDELAELLGSLVSERTTIHEWPLSCVQRIRTESGSSYIYKVQAPPTLEADFYGRARSALLVSARVIEAEGTTTAMIMEEVDAPRLNDNHLEETEAIAIASDLLEQIAEIEGELPAMVDICTEERWASYIRSVLDDIRALIREGSFHQVDLELVNCLSRWSESPSLKNAIHSRSGYVHADLKAENVLVTPKGYLVLDWQRPIRGPVALDCATLLISLGIDPTRHVSLGIVQLYHFLQIAWYAQAARRWVPHGKPWFDGIIKSISSELARLQQEG</sequence>
<protein>
    <submittedName>
        <fullName evidence="2">Phosphotransferase</fullName>
    </submittedName>
</protein>
<reference evidence="3" key="1">
    <citation type="journal article" date="2019" name="Int. J. Syst. Evol. Microbiol.">
        <title>The Global Catalogue of Microorganisms (GCM) 10K type strain sequencing project: providing services to taxonomists for standard genome sequencing and annotation.</title>
        <authorList>
            <consortium name="The Broad Institute Genomics Platform"/>
            <consortium name="The Broad Institute Genome Sequencing Center for Infectious Disease"/>
            <person name="Wu L."/>
            <person name="Ma J."/>
        </authorList>
    </citation>
    <scope>NUCLEOTIDE SEQUENCE [LARGE SCALE GENOMIC DNA]</scope>
    <source>
        <strain evidence="3">CGMCC 1.3240</strain>
    </source>
</reference>
<gene>
    <name evidence="2" type="ORF">ACFPYJ_06735</name>
</gene>
<dbReference type="Proteomes" id="UP001596047">
    <property type="component" value="Unassembled WGS sequence"/>
</dbReference>
<organism evidence="2 3">
    <name type="scientific">Paenibacillus solisilvae</name>
    <dbReference type="NCBI Taxonomy" id="2486751"/>
    <lineage>
        <taxon>Bacteria</taxon>
        <taxon>Bacillati</taxon>
        <taxon>Bacillota</taxon>
        <taxon>Bacilli</taxon>
        <taxon>Bacillales</taxon>
        <taxon>Paenibacillaceae</taxon>
        <taxon>Paenibacillus</taxon>
    </lineage>
</organism>
<dbReference type="InterPro" id="IPR002575">
    <property type="entry name" value="Aminoglycoside_PTrfase"/>
</dbReference>